<dbReference type="EMBL" id="CP090175">
    <property type="protein sequence ID" value="UJO25327.1"/>
    <property type="molecule type" value="Genomic_DNA"/>
</dbReference>
<evidence type="ECO:0000313" key="1">
    <source>
        <dbReference type="EMBL" id="UJO25327.1"/>
    </source>
</evidence>
<sequence length="261" mass="29554">MRQYFDLCKTGAITQLPPAGYEPKPHVYPATTLRHPEWLWRDWFEVNVLRLPVESHSDSSATTKYLGDSDMLVFSNAITKVREKAYEALSSRFNITILEDRPYAMIAWPSFFFTIIAQCDALMEPIPAWQRLDNSYKSLNIATVPSDKPQSWAAEVQKITDGVLQRTWSSSDKTYSVPVILTGSAWHETAVEELRRAPEYSSQDLSVAQLPQPAYASSMGAAAMARISEPVFSNNFAASIPETAREVEFTAAIEYWYHEEL</sequence>
<proteinExistence type="predicted"/>
<reference evidence="1" key="1">
    <citation type="submission" date="2021-12" db="EMBL/GenBank/DDBJ databases">
        <authorList>
            <person name="Zaccaron A."/>
            <person name="Stergiopoulos I."/>
        </authorList>
    </citation>
    <scope>NUCLEOTIDE SEQUENCE</scope>
    <source>
        <strain evidence="1">Race5_Kim</strain>
    </source>
</reference>
<dbReference type="AlphaFoldDB" id="A0A9Q8PMV9"/>
<dbReference type="GeneID" id="71994498"/>
<dbReference type="Proteomes" id="UP000756132">
    <property type="component" value="Chromosome 13"/>
</dbReference>
<name>A0A9Q8PMV9_PASFU</name>
<accession>A0A9Q8PMV9</accession>
<keyword evidence="2" id="KW-1185">Reference proteome</keyword>
<dbReference type="RefSeq" id="XP_047769693.1">
    <property type="nucleotide sequence ID" value="XM_047913768.1"/>
</dbReference>
<evidence type="ECO:0000313" key="2">
    <source>
        <dbReference type="Proteomes" id="UP000756132"/>
    </source>
</evidence>
<gene>
    <name evidence="1" type="ORF">CLAFUR5_14620</name>
</gene>
<reference evidence="1" key="2">
    <citation type="journal article" date="2022" name="Microb. Genom.">
        <title>A chromosome-scale genome assembly of the tomato pathogen Cladosporium fulvum reveals a compartmentalized genome architecture and the presence of a dispensable chromosome.</title>
        <authorList>
            <person name="Zaccaron A.Z."/>
            <person name="Chen L.H."/>
            <person name="Samaras A."/>
            <person name="Stergiopoulos I."/>
        </authorList>
    </citation>
    <scope>NUCLEOTIDE SEQUENCE</scope>
    <source>
        <strain evidence="1">Race5_Kim</strain>
    </source>
</reference>
<protein>
    <submittedName>
        <fullName evidence="1">Uncharacterized protein</fullName>
    </submittedName>
</protein>
<organism evidence="1 2">
    <name type="scientific">Passalora fulva</name>
    <name type="common">Tomato leaf mold</name>
    <name type="synonym">Cladosporium fulvum</name>
    <dbReference type="NCBI Taxonomy" id="5499"/>
    <lineage>
        <taxon>Eukaryota</taxon>
        <taxon>Fungi</taxon>
        <taxon>Dikarya</taxon>
        <taxon>Ascomycota</taxon>
        <taxon>Pezizomycotina</taxon>
        <taxon>Dothideomycetes</taxon>
        <taxon>Dothideomycetidae</taxon>
        <taxon>Mycosphaerellales</taxon>
        <taxon>Mycosphaerellaceae</taxon>
        <taxon>Fulvia</taxon>
    </lineage>
</organism>
<dbReference type="KEGG" id="ffu:CLAFUR5_14620"/>